<dbReference type="InParanoid" id="E1ZBX2"/>
<reference evidence="3 4" key="1">
    <citation type="journal article" date="2010" name="Plant Cell">
        <title>The Chlorella variabilis NC64A genome reveals adaptation to photosymbiosis, coevolution with viruses, and cryptic sex.</title>
        <authorList>
            <person name="Blanc G."/>
            <person name="Duncan G."/>
            <person name="Agarkova I."/>
            <person name="Borodovsky M."/>
            <person name="Gurnon J."/>
            <person name="Kuo A."/>
            <person name="Lindquist E."/>
            <person name="Lucas S."/>
            <person name="Pangilinan J."/>
            <person name="Polle J."/>
            <person name="Salamov A."/>
            <person name="Terry A."/>
            <person name="Yamada T."/>
            <person name="Dunigan D.D."/>
            <person name="Grigoriev I.V."/>
            <person name="Claverie J.M."/>
            <person name="Van Etten J.L."/>
        </authorList>
    </citation>
    <scope>NUCLEOTIDE SEQUENCE [LARGE SCALE GENOMIC DNA]</scope>
    <source>
        <strain evidence="3 4">NC64A</strain>
    </source>
</reference>
<accession>E1ZBX2</accession>
<dbReference type="GO" id="GO:0006782">
    <property type="term" value="P:protoporphyrinogen IX biosynthetic process"/>
    <property type="evidence" value="ECO:0007669"/>
    <property type="project" value="UniProtKB-UniRule"/>
</dbReference>
<proteinExistence type="inferred from homology"/>
<comment type="catalytic activity">
    <reaction evidence="1">
        <text>hydroxymethylbilane = uroporphyrinogen III + H2O</text>
        <dbReference type="Rhea" id="RHEA:18965"/>
        <dbReference type="ChEBI" id="CHEBI:15377"/>
        <dbReference type="ChEBI" id="CHEBI:57308"/>
        <dbReference type="ChEBI" id="CHEBI:57845"/>
        <dbReference type="EC" id="4.2.1.75"/>
    </reaction>
</comment>
<evidence type="ECO:0000313" key="4">
    <source>
        <dbReference type="Proteomes" id="UP000008141"/>
    </source>
</evidence>
<dbReference type="InterPro" id="IPR039793">
    <property type="entry name" value="UROS/Hem4"/>
</dbReference>
<dbReference type="InterPro" id="IPR036108">
    <property type="entry name" value="4pyrrol_syn_uPrphyn_synt_sf"/>
</dbReference>
<organism evidence="4">
    <name type="scientific">Chlorella variabilis</name>
    <name type="common">Green alga</name>
    <dbReference type="NCBI Taxonomy" id="554065"/>
    <lineage>
        <taxon>Eukaryota</taxon>
        <taxon>Viridiplantae</taxon>
        <taxon>Chlorophyta</taxon>
        <taxon>core chlorophytes</taxon>
        <taxon>Trebouxiophyceae</taxon>
        <taxon>Chlorellales</taxon>
        <taxon>Chlorellaceae</taxon>
        <taxon>Chlorella clade</taxon>
        <taxon>Chlorella</taxon>
    </lineage>
</organism>
<evidence type="ECO:0000256" key="1">
    <source>
        <dbReference type="RuleBase" id="RU366031"/>
    </source>
</evidence>
<sequence length="78" mass="8345">MRAVLGTALFAVVVMAWVQIVGEEATREMSIACIGSTSARAAEKLGLQAVKYPEQPGVDTWAAVVEDCLRERQLLPAA</sequence>
<dbReference type="EC" id="4.2.1.75" evidence="1"/>
<feature type="signal peptide" evidence="2">
    <location>
        <begin position="1"/>
        <end position="16"/>
    </location>
</feature>
<protein>
    <recommendedName>
        <fullName evidence="1">Uroporphyrinogen-III synthase</fullName>
        <ecNumber evidence="1">4.2.1.75</ecNumber>
    </recommendedName>
</protein>
<dbReference type="EMBL" id="GL433841">
    <property type="protein sequence ID" value="EFN56505.1"/>
    <property type="molecule type" value="Genomic_DNA"/>
</dbReference>
<dbReference type="KEGG" id="cvr:CHLNCDRAFT_144106"/>
<dbReference type="UniPathway" id="UPA00251">
    <property type="reaction ID" value="UER00320"/>
</dbReference>
<dbReference type="GO" id="GO:0004852">
    <property type="term" value="F:uroporphyrinogen-III synthase activity"/>
    <property type="evidence" value="ECO:0007669"/>
    <property type="project" value="UniProtKB-UniRule"/>
</dbReference>
<dbReference type="Gene3D" id="3.40.50.10090">
    <property type="match status" value="1"/>
</dbReference>
<dbReference type="PANTHER" id="PTHR38042">
    <property type="entry name" value="UROPORPHYRINOGEN-III SYNTHASE, CHLOROPLASTIC"/>
    <property type="match status" value="1"/>
</dbReference>
<keyword evidence="1" id="KW-0456">Lyase</keyword>
<keyword evidence="4" id="KW-1185">Reference proteome</keyword>
<comment type="function">
    <text evidence="1">Catalyzes cyclization of the linear tetrapyrrole, hydroxymethylbilane, to the macrocyclic uroporphyrinogen III.</text>
</comment>
<dbReference type="OrthoDB" id="443551at2759"/>
<keyword evidence="1" id="KW-0627">Porphyrin biosynthesis</keyword>
<gene>
    <name evidence="3" type="ORF">CHLNCDRAFT_144106</name>
</gene>
<keyword evidence="2" id="KW-0732">Signal</keyword>
<evidence type="ECO:0000256" key="2">
    <source>
        <dbReference type="SAM" id="SignalP"/>
    </source>
</evidence>
<feature type="chain" id="PRO_5003155796" description="Uroporphyrinogen-III synthase" evidence="2">
    <location>
        <begin position="17"/>
        <end position="78"/>
    </location>
</feature>
<name>E1ZBX2_CHLVA</name>
<comment type="pathway">
    <text evidence="1">Porphyrin-containing compound metabolism; protoporphyrin-IX biosynthesis; coproporphyrinogen-III from 5-aminolevulinate: step 3/4.</text>
</comment>
<dbReference type="GO" id="GO:0006780">
    <property type="term" value="P:uroporphyrinogen III biosynthetic process"/>
    <property type="evidence" value="ECO:0007669"/>
    <property type="project" value="UniProtKB-UniRule"/>
</dbReference>
<dbReference type="PANTHER" id="PTHR38042:SF1">
    <property type="entry name" value="UROPORPHYRINOGEN-III SYNTHASE, CHLOROPLASTIC"/>
    <property type="match status" value="1"/>
</dbReference>
<comment type="similarity">
    <text evidence="1">Belongs to the uroporphyrinogen-III synthase family.</text>
</comment>
<dbReference type="Proteomes" id="UP000008141">
    <property type="component" value="Unassembled WGS sequence"/>
</dbReference>
<evidence type="ECO:0000313" key="3">
    <source>
        <dbReference type="EMBL" id="EFN56505.1"/>
    </source>
</evidence>
<dbReference type="RefSeq" id="XP_005848607.1">
    <property type="nucleotide sequence ID" value="XM_005848545.1"/>
</dbReference>
<dbReference type="AlphaFoldDB" id="E1ZBX2"/>
<dbReference type="GeneID" id="17355933"/>
<dbReference type="SUPFAM" id="SSF69618">
    <property type="entry name" value="HemD-like"/>
    <property type="match status" value="1"/>
</dbReference>